<evidence type="ECO:0000313" key="4">
    <source>
        <dbReference type="Proteomes" id="UP000311605"/>
    </source>
</evidence>
<feature type="chain" id="PRO_5022894446" evidence="1">
    <location>
        <begin position="29"/>
        <end position="343"/>
    </location>
</feature>
<keyword evidence="1" id="KW-0732">Signal</keyword>
<dbReference type="InterPro" id="IPR050266">
    <property type="entry name" value="AB_hydrolase_sf"/>
</dbReference>
<dbReference type="PRINTS" id="PR00111">
    <property type="entry name" value="ABHYDROLASE"/>
</dbReference>
<dbReference type="InterPro" id="IPR000073">
    <property type="entry name" value="AB_hydrolase_1"/>
</dbReference>
<dbReference type="Proteomes" id="UP000311605">
    <property type="component" value="Unassembled WGS sequence"/>
</dbReference>
<proteinExistence type="predicted"/>
<dbReference type="OrthoDB" id="9815441at2"/>
<dbReference type="Gene3D" id="3.40.50.1820">
    <property type="entry name" value="alpha/beta hydrolase"/>
    <property type="match status" value="1"/>
</dbReference>
<dbReference type="PANTHER" id="PTHR43798:SF5">
    <property type="entry name" value="MONOACYLGLYCEROL LIPASE ABHD6"/>
    <property type="match status" value="1"/>
</dbReference>
<keyword evidence="4" id="KW-1185">Reference proteome</keyword>
<dbReference type="InterPro" id="IPR000639">
    <property type="entry name" value="Epox_hydrolase-like"/>
</dbReference>
<dbReference type="EMBL" id="VDMN01000001">
    <property type="protein sequence ID" value="TNM65688.1"/>
    <property type="molecule type" value="Genomic_DNA"/>
</dbReference>
<name>A0A5C4XQQ8_9HYPH</name>
<keyword evidence="3" id="KW-0378">Hydrolase</keyword>
<dbReference type="GO" id="GO:0046464">
    <property type="term" value="P:acylglycerol catabolic process"/>
    <property type="evidence" value="ECO:0007669"/>
    <property type="project" value="TreeGrafter"/>
</dbReference>
<feature type="domain" description="AB hydrolase-1" evidence="2">
    <location>
        <begin position="57"/>
        <end position="293"/>
    </location>
</feature>
<reference evidence="3 4" key="1">
    <citation type="submission" date="2019-06" db="EMBL/GenBank/DDBJ databases">
        <title>The draft genome of Rhizobium smilacinae PTYR-5.</title>
        <authorList>
            <person name="Liu L."/>
            <person name="Li L."/>
            <person name="Zhang X."/>
        </authorList>
    </citation>
    <scope>NUCLEOTIDE SEQUENCE [LARGE SCALE GENOMIC DNA]</scope>
    <source>
        <strain evidence="3 4">PTYR-5</strain>
    </source>
</reference>
<protein>
    <submittedName>
        <fullName evidence="3">Alpha/beta hydrolase</fullName>
    </submittedName>
</protein>
<accession>A0A5C4XQQ8</accession>
<dbReference type="Pfam" id="PF00561">
    <property type="entry name" value="Abhydrolase_1"/>
    <property type="match status" value="1"/>
</dbReference>
<evidence type="ECO:0000259" key="2">
    <source>
        <dbReference type="Pfam" id="PF00561"/>
    </source>
</evidence>
<dbReference type="PRINTS" id="PR00412">
    <property type="entry name" value="EPOXHYDRLASE"/>
</dbReference>
<organism evidence="3 4">
    <name type="scientific">Aliirhizobium smilacinae</name>
    <dbReference type="NCBI Taxonomy" id="1395944"/>
    <lineage>
        <taxon>Bacteria</taxon>
        <taxon>Pseudomonadati</taxon>
        <taxon>Pseudomonadota</taxon>
        <taxon>Alphaproteobacteria</taxon>
        <taxon>Hyphomicrobiales</taxon>
        <taxon>Rhizobiaceae</taxon>
        <taxon>Aliirhizobium</taxon>
    </lineage>
</organism>
<evidence type="ECO:0000313" key="3">
    <source>
        <dbReference type="EMBL" id="TNM65688.1"/>
    </source>
</evidence>
<evidence type="ECO:0000256" key="1">
    <source>
        <dbReference type="SAM" id="SignalP"/>
    </source>
</evidence>
<gene>
    <name evidence="3" type="ORF">FHP24_05420</name>
</gene>
<dbReference type="GO" id="GO:0016020">
    <property type="term" value="C:membrane"/>
    <property type="evidence" value="ECO:0007669"/>
    <property type="project" value="TreeGrafter"/>
</dbReference>
<dbReference type="PANTHER" id="PTHR43798">
    <property type="entry name" value="MONOACYLGLYCEROL LIPASE"/>
    <property type="match status" value="1"/>
</dbReference>
<sequence>MLKFLLPAVLLIAYLMVALAIAPPKARADDEAPVRIDVGGFSLNSILVEPGKKPDLPPVVFIHGASASLDDPMFSFRAKLEGRAKLLFVDRPGHGNSDIGGKDNILPDGQADAIARLMKKRGISKAIVVGHSFGGAIAAALAMRHPDMVSGLVFLSPAVYPWDSGVAWYYDAASAPVTGPLFSTLVVPPLGLLAIDRATRGVFAPNRRPPDYVEKTRALQALRPVAFRHNAQEVASLSDWARTASPGYRRISAPTVIITGDTDGIVSPEIHSRHLARDIRGATLVTVKNLGHKSDYVASDLAIAAIEKVAGRKVNLSSVARAVERRIADDGKPRGDKVRNATD</sequence>
<dbReference type="SUPFAM" id="SSF53474">
    <property type="entry name" value="alpha/beta-Hydrolases"/>
    <property type="match status" value="1"/>
</dbReference>
<comment type="caution">
    <text evidence="3">The sequence shown here is derived from an EMBL/GenBank/DDBJ whole genome shotgun (WGS) entry which is preliminary data.</text>
</comment>
<dbReference type="InterPro" id="IPR029058">
    <property type="entry name" value="AB_hydrolase_fold"/>
</dbReference>
<feature type="signal peptide" evidence="1">
    <location>
        <begin position="1"/>
        <end position="28"/>
    </location>
</feature>
<dbReference type="AlphaFoldDB" id="A0A5C4XQQ8"/>
<dbReference type="GO" id="GO:0047372">
    <property type="term" value="F:monoacylglycerol lipase activity"/>
    <property type="evidence" value="ECO:0007669"/>
    <property type="project" value="TreeGrafter"/>
</dbReference>